<dbReference type="InterPro" id="IPR000089">
    <property type="entry name" value="Biotin_lipoyl"/>
</dbReference>
<evidence type="ECO:0000256" key="1">
    <source>
        <dbReference type="ARBA" id="ARBA00022823"/>
    </source>
</evidence>
<dbReference type="PROSITE" id="PS50968">
    <property type="entry name" value="BIOTINYL_LIPOYL"/>
    <property type="match status" value="1"/>
</dbReference>
<comment type="caution">
    <text evidence="3">The sequence shown here is derived from an EMBL/GenBank/DDBJ whole genome shotgun (WGS) entry which is preliminary data.</text>
</comment>
<keyword evidence="4" id="KW-1185">Reference proteome</keyword>
<dbReference type="PANTHER" id="PTHR23151:SF90">
    <property type="entry name" value="DIHYDROLIPOYLLYSINE-RESIDUE ACETYLTRANSFERASE COMPONENT OF PYRUVATE DEHYDROGENASE COMPLEX, MITOCHONDRIAL-RELATED"/>
    <property type="match status" value="1"/>
</dbReference>
<dbReference type="InterPro" id="IPR011053">
    <property type="entry name" value="Single_hybrid_motif"/>
</dbReference>
<dbReference type="PANTHER" id="PTHR23151">
    <property type="entry name" value="DIHYDROLIPOAMIDE ACETYL/SUCCINYL-TRANSFERASE-RELATED"/>
    <property type="match status" value="1"/>
</dbReference>
<dbReference type="InterPro" id="IPR045257">
    <property type="entry name" value="E2/Pdx1"/>
</dbReference>
<dbReference type="PATRIC" id="fig|1423804.4.peg.2585"/>
<gene>
    <name evidence="3" type="ORF">FD14_GL002389</name>
</gene>
<dbReference type="GO" id="GO:0045254">
    <property type="term" value="C:pyruvate dehydrogenase complex"/>
    <property type="evidence" value="ECO:0007669"/>
    <property type="project" value="InterPro"/>
</dbReference>
<dbReference type="Gene3D" id="2.40.50.100">
    <property type="match status" value="1"/>
</dbReference>
<reference evidence="3 4" key="1">
    <citation type="journal article" date="2015" name="Genome Announc.">
        <title>Expanding the biotechnology potential of lactobacilli through comparative genomics of 213 strains and associated genera.</title>
        <authorList>
            <person name="Sun Z."/>
            <person name="Harris H.M."/>
            <person name="McCann A."/>
            <person name="Guo C."/>
            <person name="Argimon S."/>
            <person name="Zhang W."/>
            <person name="Yang X."/>
            <person name="Jeffery I.B."/>
            <person name="Cooney J.C."/>
            <person name="Kagawa T.F."/>
            <person name="Liu W."/>
            <person name="Song Y."/>
            <person name="Salvetti E."/>
            <person name="Wrobel A."/>
            <person name="Rasinkangas P."/>
            <person name="Parkhill J."/>
            <person name="Rea M.C."/>
            <person name="O'Sullivan O."/>
            <person name="Ritari J."/>
            <person name="Douillard F.P."/>
            <person name="Paul Ross R."/>
            <person name="Yang R."/>
            <person name="Briner A.E."/>
            <person name="Felis G.E."/>
            <person name="de Vos W.M."/>
            <person name="Barrangou R."/>
            <person name="Klaenhammer T.R."/>
            <person name="Caufield P.W."/>
            <person name="Cui Y."/>
            <person name="Zhang H."/>
            <person name="O'Toole P.W."/>
        </authorList>
    </citation>
    <scope>NUCLEOTIDE SEQUENCE [LARGE SCALE GENOMIC DNA]</scope>
    <source>
        <strain evidence="3 4">DSM 23365</strain>
    </source>
</reference>
<evidence type="ECO:0000259" key="2">
    <source>
        <dbReference type="PROSITE" id="PS50968"/>
    </source>
</evidence>
<accession>A0A0R2ENY0</accession>
<dbReference type="Pfam" id="PF00364">
    <property type="entry name" value="Biotin_lipoyl"/>
    <property type="match status" value="1"/>
</dbReference>
<proteinExistence type="predicted"/>
<organism evidence="3 4">
    <name type="scientific">Secundilactobacillus similis DSM 23365 = JCM 2765</name>
    <dbReference type="NCBI Taxonomy" id="1423804"/>
    <lineage>
        <taxon>Bacteria</taxon>
        <taxon>Bacillati</taxon>
        <taxon>Bacillota</taxon>
        <taxon>Bacilli</taxon>
        <taxon>Lactobacillales</taxon>
        <taxon>Lactobacillaceae</taxon>
        <taxon>Secundilactobacillus</taxon>
    </lineage>
</organism>
<sequence length="85" mass="9382">MQELINMLKEVHMPKLSPKSDSYFFGKWVKQPGETVKAGDVLFEVETDKVISQVESQEDGILKNQKVATGDTTNVGDLVATIEVA</sequence>
<evidence type="ECO:0000313" key="3">
    <source>
        <dbReference type="EMBL" id="KRN18089.1"/>
    </source>
</evidence>
<dbReference type="PROSITE" id="PS00189">
    <property type="entry name" value="LIPOYL"/>
    <property type="match status" value="1"/>
</dbReference>
<dbReference type="Proteomes" id="UP000051442">
    <property type="component" value="Unassembled WGS sequence"/>
</dbReference>
<dbReference type="CDD" id="cd06849">
    <property type="entry name" value="lipoyl_domain"/>
    <property type="match status" value="1"/>
</dbReference>
<dbReference type="STRING" id="1423804.FD14_GL002389"/>
<name>A0A0R2ENY0_9LACO</name>
<dbReference type="SUPFAM" id="SSF51230">
    <property type="entry name" value="Single hybrid motif"/>
    <property type="match status" value="1"/>
</dbReference>
<evidence type="ECO:0000313" key="4">
    <source>
        <dbReference type="Proteomes" id="UP000051442"/>
    </source>
</evidence>
<feature type="domain" description="Lipoyl-binding" evidence="2">
    <location>
        <begin position="8"/>
        <end position="83"/>
    </location>
</feature>
<dbReference type="EMBL" id="AYZM01000165">
    <property type="protein sequence ID" value="KRN18089.1"/>
    <property type="molecule type" value="Genomic_DNA"/>
</dbReference>
<dbReference type="AlphaFoldDB" id="A0A0R2ENY0"/>
<protein>
    <recommendedName>
        <fullName evidence="2">Lipoyl-binding domain-containing protein</fullName>
    </recommendedName>
</protein>
<dbReference type="GO" id="GO:0006086">
    <property type="term" value="P:pyruvate decarboxylation to acetyl-CoA"/>
    <property type="evidence" value="ECO:0007669"/>
    <property type="project" value="InterPro"/>
</dbReference>
<keyword evidence="1" id="KW-0450">Lipoyl</keyword>
<dbReference type="InterPro" id="IPR003016">
    <property type="entry name" value="2-oxoA_DH_lipoyl-BS"/>
</dbReference>